<protein>
    <submittedName>
        <fullName evidence="1">Uncharacterized protein</fullName>
    </submittedName>
</protein>
<keyword evidence="2" id="KW-1185">Reference proteome</keyword>
<proteinExistence type="predicted"/>
<reference evidence="1" key="2">
    <citation type="submission" date="2020-05" db="UniProtKB">
        <authorList>
            <consortium name="EnsemblMetazoa"/>
        </authorList>
    </citation>
    <scope>IDENTIFICATION</scope>
    <source>
        <strain evidence="1">ACHKN1017</strain>
    </source>
</reference>
<dbReference type="Proteomes" id="UP000075881">
    <property type="component" value="Unassembled WGS sequence"/>
</dbReference>
<evidence type="ECO:0000313" key="1">
    <source>
        <dbReference type="EnsemblMetazoa" id="ACHR014177-PB"/>
    </source>
</evidence>
<accession>A0A182KI86</accession>
<sequence length="70" mass="8052">MICRSSHVVDLENHLDELGGEHDLLFLRVQRFNHVMLLHIGIARQHTVHPEGRAVFRSLACLQIGQCLDR</sequence>
<evidence type="ECO:0000313" key="2">
    <source>
        <dbReference type="Proteomes" id="UP000075881"/>
    </source>
</evidence>
<name>A0A182KI86_9DIPT</name>
<organism evidence="1 2">
    <name type="scientific">Anopheles christyi</name>
    <dbReference type="NCBI Taxonomy" id="43041"/>
    <lineage>
        <taxon>Eukaryota</taxon>
        <taxon>Metazoa</taxon>
        <taxon>Ecdysozoa</taxon>
        <taxon>Arthropoda</taxon>
        <taxon>Hexapoda</taxon>
        <taxon>Insecta</taxon>
        <taxon>Pterygota</taxon>
        <taxon>Neoptera</taxon>
        <taxon>Endopterygota</taxon>
        <taxon>Diptera</taxon>
        <taxon>Nematocera</taxon>
        <taxon>Culicoidea</taxon>
        <taxon>Culicidae</taxon>
        <taxon>Anophelinae</taxon>
        <taxon>Anopheles</taxon>
    </lineage>
</organism>
<dbReference type="AlphaFoldDB" id="A0A182KI86"/>
<dbReference type="VEuPathDB" id="VectorBase:ACHR014177"/>
<reference evidence="2" key="1">
    <citation type="submission" date="2013-03" db="EMBL/GenBank/DDBJ databases">
        <title>The Genome Sequence of Anopheles christyi ACHKN1017.</title>
        <authorList>
            <consortium name="The Broad Institute Genomics Platform"/>
            <person name="Neafsey D.E."/>
            <person name="Besansky N."/>
            <person name="Walker B."/>
            <person name="Young S.K."/>
            <person name="Zeng Q."/>
            <person name="Gargeya S."/>
            <person name="Fitzgerald M."/>
            <person name="Haas B."/>
            <person name="Abouelleil A."/>
            <person name="Allen A.W."/>
            <person name="Alvarado L."/>
            <person name="Arachchi H.M."/>
            <person name="Berlin A.M."/>
            <person name="Chapman S.B."/>
            <person name="Gainer-Dewar J."/>
            <person name="Goldberg J."/>
            <person name="Griggs A."/>
            <person name="Gujja S."/>
            <person name="Hansen M."/>
            <person name="Howarth C."/>
            <person name="Imamovic A."/>
            <person name="Ireland A."/>
            <person name="Larimer J."/>
            <person name="McCowan C."/>
            <person name="Murphy C."/>
            <person name="Pearson M."/>
            <person name="Poon T.W."/>
            <person name="Priest M."/>
            <person name="Roberts A."/>
            <person name="Saif S."/>
            <person name="Shea T."/>
            <person name="Sisk P."/>
            <person name="Sykes S."/>
            <person name="Wortman J."/>
            <person name="Nusbaum C."/>
            <person name="Birren B."/>
        </authorList>
    </citation>
    <scope>NUCLEOTIDE SEQUENCE [LARGE SCALE GENOMIC DNA]</scope>
    <source>
        <strain evidence="2">ACHKN1017</strain>
    </source>
</reference>
<dbReference type="EnsemblMetazoa" id="ACHR014177-RB">
    <property type="protein sequence ID" value="ACHR014177-PB"/>
    <property type="gene ID" value="ACHR014177"/>
</dbReference>